<reference evidence="6 7" key="1">
    <citation type="journal article" date="2020" name="Microorganisms">
        <title>Description of Komagataeibacter melaceti sp. nov. and Komagataeibacter melomenusus sp. nov. Isolated from Apple Cider Vinegar.</title>
        <authorList>
            <person name="Maric L."/>
            <person name="Cleenwerck I."/>
            <person name="Accetto T."/>
            <person name="Vandamme P."/>
            <person name="Trcek J."/>
        </authorList>
    </citation>
    <scope>NUCLEOTIDE SEQUENCE [LARGE SCALE GENOMIC DNA]</scope>
    <source>
        <strain evidence="6 7">AV436</strain>
    </source>
</reference>
<sequence>MVAEPVAQAAPRRADVGIVNQRGLHARAAARFVTVAEKFDATIDVTHAGMTVPGHSIMGLMMLGAGKGETIGITAHGPQAERALAALVRLVGAGFDEDD</sequence>
<dbReference type="CDD" id="cd00367">
    <property type="entry name" value="PTS-HPr_like"/>
    <property type="match status" value="1"/>
</dbReference>
<comment type="subcellular location">
    <subcellularLocation>
        <location evidence="1">Cytoplasm</location>
    </subcellularLocation>
</comment>
<dbReference type="Pfam" id="PF00381">
    <property type="entry name" value="PTS-HPr"/>
    <property type="match status" value="1"/>
</dbReference>
<keyword evidence="7" id="KW-1185">Reference proteome</keyword>
<name>A0ABX2AAF6_9PROT</name>
<dbReference type="InterPro" id="IPR035895">
    <property type="entry name" value="HPr-like_sf"/>
</dbReference>
<dbReference type="PANTHER" id="PTHR33705">
    <property type="entry name" value="PHOSPHOCARRIER PROTEIN HPR"/>
    <property type="match status" value="1"/>
</dbReference>
<dbReference type="Gene3D" id="3.30.1340.10">
    <property type="entry name" value="HPr-like"/>
    <property type="match status" value="1"/>
</dbReference>
<evidence type="ECO:0000313" key="6">
    <source>
        <dbReference type="EMBL" id="NPC65230.1"/>
    </source>
</evidence>
<evidence type="ECO:0000256" key="2">
    <source>
        <dbReference type="ARBA" id="ARBA00010736"/>
    </source>
</evidence>
<dbReference type="InterPro" id="IPR000032">
    <property type="entry name" value="HPr-like"/>
</dbReference>
<keyword evidence="3" id="KW-0963">Cytoplasm</keyword>
<dbReference type="InterPro" id="IPR050399">
    <property type="entry name" value="HPr"/>
</dbReference>
<dbReference type="Proteomes" id="UP000623090">
    <property type="component" value="Unassembled WGS sequence"/>
</dbReference>
<comment type="caution">
    <text evidence="6">The sequence shown here is derived from an EMBL/GenBank/DDBJ whole genome shotgun (WGS) entry which is preliminary data.</text>
</comment>
<evidence type="ECO:0000256" key="4">
    <source>
        <dbReference type="ARBA" id="ARBA00022683"/>
    </source>
</evidence>
<evidence type="ECO:0000256" key="1">
    <source>
        <dbReference type="ARBA" id="ARBA00004496"/>
    </source>
</evidence>
<dbReference type="EMBL" id="JABJWC010000003">
    <property type="protein sequence ID" value="NPC65230.1"/>
    <property type="molecule type" value="Genomic_DNA"/>
</dbReference>
<dbReference type="RefSeq" id="WP_172154956.1">
    <property type="nucleotide sequence ID" value="NZ_JABJWC010000003.1"/>
</dbReference>
<dbReference type="PROSITE" id="PS00369">
    <property type="entry name" value="PTS_HPR_HIS"/>
    <property type="match status" value="1"/>
</dbReference>
<dbReference type="NCBIfam" id="TIGR01003">
    <property type="entry name" value="PTS_HPr_family"/>
    <property type="match status" value="1"/>
</dbReference>
<dbReference type="PRINTS" id="PR00107">
    <property type="entry name" value="PHOSPHOCPHPR"/>
</dbReference>
<evidence type="ECO:0000256" key="3">
    <source>
        <dbReference type="ARBA" id="ARBA00022490"/>
    </source>
</evidence>
<dbReference type="PROSITE" id="PS51350">
    <property type="entry name" value="PTS_HPR_DOM"/>
    <property type="match status" value="1"/>
</dbReference>
<protein>
    <submittedName>
        <fullName evidence="6">HPr family phosphocarrier protein</fullName>
    </submittedName>
</protein>
<proteinExistence type="inferred from homology"/>
<accession>A0ABX2AAF6</accession>
<dbReference type="PANTHER" id="PTHR33705:SF2">
    <property type="entry name" value="PHOSPHOCARRIER PROTEIN NPR"/>
    <property type="match status" value="1"/>
</dbReference>
<dbReference type="SUPFAM" id="SSF55594">
    <property type="entry name" value="HPr-like"/>
    <property type="match status" value="1"/>
</dbReference>
<feature type="domain" description="HPr" evidence="5">
    <location>
        <begin position="11"/>
        <end position="98"/>
    </location>
</feature>
<comment type="similarity">
    <text evidence="2">Belongs to the HPr family.</text>
</comment>
<organism evidence="6 7">
    <name type="scientific">Komagataeibacter melomenusus</name>
    <dbReference type="NCBI Taxonomy" id="2766578"/>
    <lineage>
        <taxon>Bacteria</taxon>
        <taxon>Pseudomonadati</taxon>
        <taxon>Pseudomonadota</taxon>
        <taxon>Alphaproteobacteria</taxon>
        <taxon>Acetobacterales</taxon>
        <taxon>Acetobacteraceae</taxon>
        <taxon>Komagataeibacter</taxon>
    </lineage>
</organism>
<keyword evidence="4" id="KW-0598">Phosphotransferase system</keyword>
<gene>
    <name evidence="6" type="ORF">HNW77_02165</name>
</gene>
<evidence type="ECO:0000259" key="5">
    <source>
        <dbReference type="PROSITE" id="PS51350"/>
    </source>
</evidence>
<dbReference type="InterPro" id="IPR001020">
    <property type="entry name" value="PTS_HPr_His_P_site"/>
</dbReference>
<evidence type="ECO:0000313" key="7">
    <source>
        <dbReference type="Proteomes" id="UP000623090"/>
    </source>
</evidence>